<protein>
    <submittedName>
        <fullName evidence="2">Uncharacterized protein</fullName>
    </submittedName>
</protein>
<organism evidence="2">
    <name type="scientific">Eutreptiella gymnastica</name>
    <dbReference type="NCBI Taxonomy" id="73025"/>
    <lineage>
        <taxon>Eukaryota</taxon>
        <taxon>Discoba</taxon>
        <taxon>Euglenozoa</taxon>
        <taxon>Euglenida</taxon>
        <taxon>Spirocuta</taxon>
        <taxon>Euglenophyceae</taxon>
        <taxon>Eutreptiales</taxon>
        <taxon>Eutreptiaceae</taxon>
        <taxon>Eutreptiella</taxon>
    </lineage>
</organism>
<proteinExistence type="predicted"/>
<sequence length="115" mass="12680">MPCITKIVQKMPRTPCARPAWQGIPVKMHADCKNQLKIVYRSQNKYPPITAGSLSRGSSPALGAGQRAPKDPKDEKFSRAQAEAQVGEQRGRRSRVTQSQGSELASATIPHRLTW</sequence>
<accession>A0A7S4GBP9</accession>
<feature type="region of interest" description="Disordered" evidence="1">
    <location>
        <begin position="47"/>
        <end position="115"/>
    </location>
</feature>
<name>A0A7S4GBP9_9EUGL</name>
<feature type="compositionally biased region" description="Polar residues" evidence="1">
    <location>
        <begin position="96"/>
        <end position="105"/>
    </location>
</feature>
<evidence type="ECO:0000256" key="1">
    <source>
        <dbReference type="SAM" id="MobiDB-lite"/>
    </source>
</evidence>
<feature type="compositionally biased region" description="Basic and acidic residues" evidence="1">
    <location>
        <begin position="68"/>
        <end position="78"/>
    </location>
</feature>
<reference evidence="2" key="1">
    <citation type="submission" date="2021-01" db="EMBL/GenBank/DDBJ databases">
        <authorList>
            <person name="Corre E."/>
            <person name="Pelletier E."/>
            <person name="Niang G."/>
            <person name="Scheremetjew M."/>
            <person name="Finn R."/>
            <person name="Kale V."/>
            <person name="Holt S."/>
            <person name="Cochrane G."/>
            <person name="Meng A."/>
            <person name="Brown T."/>
            <person name="Cohen L."/>
        </authorList>
    </citation>
    <scope>NUCLEOTIDE SEQUENCE</scope>
    <source>
        <strain evidence="2">CCMP1594</strain>
    </source>
</reference>
<gene>
    <name evidence="2" type="ORF">EGYM00163_LOCUS42999</name>
</gene>
<evidence type="ECO:0000313" key="2">
    <source>
        <dbReference type="EMBL" id="CAE0831717.1"/>
    </source>
</evidence>
<dbReference type="AlphaFoldDB" id="A0A7S4GBP9"/>
<dbReference type="EMBL" id="HBJA01124967">
    <property type="protein sequence ID" value="CAE0831717.1"/>
    <property type="molecule type" value="Transcribed_RNA"/>
</dbReference>